<proteinExistence type="predicted"/>
<dbReference type="AlphaFoldDB" id="A0A0P8AM68"/>
<sequence>MRYKRELIFVCTGSDCKKAGAKGLCQELKESFKKSPLKGNCKLIKTKCIDHCKSAPVVILNDHFYKKTNSDQLLKELEKKLK</sequence>
<evidence type="ECO:0000313" key="1">
    <source>
        <dbReference type="EMBL" id="KPQ20008.1"/>
    </source>
</evidence>
<comment type="caution">
    <text evidence="1">The sequence shown here is derived from an EMBL/GenBank/DDBJ whole genome shotgun (WGS) entry which is preliminary data.</text>
</comment>
<gene>
    <name evidence="1" type="ORF">HLUCCX10_00915</name>
</gene>
<dbReference type="Pfam" id="PF01257">
    <property type="entry name" value="2Fe-2S_thioredx"/>
    <property type="match status" value="1"/>
</dbReference>
<organism evidence="1 2">
    <name type="scientific">Algoriphagus marincola HL-49</name>
    <dbReference type="NCBI Taxonomy" id="1305737"/>
    <lineage>
        <taxon>Bacteria</taxon>
        <taxon>Pseudomonadati</taxon>
        <taxon>Bacteroidota</taxon>
        <taxon>Cytophagia</taxon>
        <taxon>Cytophagales</taxon>
        <taxon>Cyclobacteriaceae</taxon>
        <taxon>Algoriphagus</taxon>
    </lineage>
</organism>
<reference evidence="1 2" key="1">
    <citation type="submission" date="2015-09" db="EMBL/GenBank/DDBJ databases">
        <title>Identification and resolution of microdiversity through metagenomic sequencing of parallel consortia.</title>
        <authorList>
            <person name="Nelson W.C."/>
            <person name="Romine M.F."/>
            <person name="Lindemann S.R."/>
        </authorList>
    </citation>
    <scope>NUCLEOTIDE SEQUENCE [LARGE SCALE GENOMIC DNA]</scope>
    <source>
        <strain evidence="1">HL-49</strain>
    </source>
</reference>
<dbReference type="EMBL" id="LJXT01000003">
    <property type="protein sequence ID" value="KPQ20008.1"/>
    <property type="molecule type" value="Genomic_DNA"/>
</dbReference>
<dbReference type="Gene3D" id="3.40.30.10">
    <property type="entry name" value="Glutaredoxin"/>
    <property type="match status" value="1"/>
</dbReference>
<keyword evidence="1" id="KW-0830">Ubiquinone</keyword>
<dbReference type="EC" id="1.6.5.3" evidence="1"/>
<dbReference type="OrthoDB" id="9800692at2"/>
<dbReference type="InterPro" id="IPR036249">
    <property type="entry name" value="Thioredoxin-like_sf"/>
</dbReference>
<keyword evidence="1" id="KW-0560">Oxidoreductase</keyword>
<protein>
    <submittedName>
        <fullName evidence="1">NADH:ubiquinone oxidoreductase 24 kD subunit</fullName>
        <ecNumber evidence="1">1.6.5.3</ecNumber>
    </submittedName>
</protein>
<dbReference type="Proteomes" id="UP000050421">
    <property type="component" value="Unassembled WGS sequence"/>
</dbReference>
<dbReference type="SUPFAM" id="SSF52833">
    <property type="entry name" value="Thioredoxin-like"/>
    <property type="match status" value="1"/>
</dbReference>
<dbReference type="GO" id="GO:0016491">
    <property type="term" value="F:oxidoreductase activity"/>
    <property type="evidence" value="ECO:0007669"/>
    <property type="project" value="UniProtKB-KW"/>
</dbReference>
<evidence type="ECO:0000313" key="2">
    <source>
        <dbReference type="Proteomes" id="UP000050421"/>
    </source>
</evidence>
<accession>A0A0P8AM68</accession>
<dbReference type="PATRIC" id="fig|1305737.6.peg.643"/>
<name>A0A0P8AM68_9BACT</name>
<dbReference type="CDD" id="cd02980">
    <property type="entry name" value="TRX_Fd_family"/>
    <property type="match status" value="1"/>
</dbReference>